<name>M5BLX5_THACB</name>
<proteinExistence type="predicted"/>
<dbReference type="Proteomes" id="UP000012065">
    <property type="component" value="Unassembled WGS sequence"/>
</dbReference>
<evidence type="ECO:0000313" key="2">
    <source>
        <dbReference type="Proteomes" id="UP000012065"/>
    </source>
</evidence>
<accession>M5BLX5</accession>
<organism evidence="1 2">
    <name type="scientific">Thanatephorus cucumeris (strain AG1-IB / isolate 7/3/14)</name>
    <name type="common">Lettuce bottom rot fungus</name>
    <name type="synonym">Rhizoctonia solani</name>
    <dbReference type="NCBI Taxonomy" id="1108050"/>
    <lineage>
        <taxon>Eukaryota</taxon>
        <taxon>Fungi</taxon>
        <taxon>Dikarya</taxon>
        <taxon>Basidiomycota</taxon>
        <taxon>Agaricomycotina</taxon>
        <taxon>Agaricomycetes</taxon>
        <taxon>Cantharellales</taxon>
        <taxon>Ceratobasidiaceae</taxon>
        <taxon>Rhizoctonia</taxon>
        <taxon>Rhizoctonia solani AG-1</taxon>
    </lineage>
</organism>
<gene>
    <name evidence="1" type="ORF">BN14_01868</name>
</gene>
<dbReference type="HOGENOM" id="CLU_1696704_0_0_1"/>
<protein>
    <submittedName>
        <fullName evidence="1">Uncharacterized protein</fullName>
    </submittedName>
</protein>
<reference evidence="1 2" key="1">
    <citation type="journal article" date="2013" name="J. Biotechnol.">
        <title>Establishment and interpretation of the genome sequence of the phytopathogenic fungus Rhizoctonia solani AG1-IB isolate 7/3/14.</title>
        <authorList>
            <person name="Wibberg D.W."/>
            <person name="Jelonek L.J."/>
            <person name="Rupp O.R."/>
            <person name="Hennig M.H."/>
            <person name="Eikmeyer F.E."/>
            <person name="Goesmann A.G."/>
            <person name="Hartmann A.H."/>
            <person name="Borriss R.B."/>
            <person name="Grosch R.G."/>
            <person name="Puehler A.P."/>
            <person name="Schlueter A.S."/>
        </authorList>
    </citation>
    <scope>NUCLEOTIDE SEQUENCE [LARGE SCALE GENOMIC DNA]</scope>
    <source>
        <strain evidence="2">AG1-IB / isolate 7/3/14</strain>
    </source>
</reference>
<dbReference type="EMBL" id="CAOJ01002551">
    <property type="protein sequence ID" value="CCO27879.1"/>
    <property type="molecule type" value="Genomic_DNA"/>
</dbReference>
<sequence length="155" mass="17755">MEPTYERIKLLELKQSKLADVPMSLPISIPEPIAHIDPPQHYFSFDEESTTLDQQGCVPPPPPDVEPPLATEEYDYAYEDPVLSDSAWAMFEHEHHDYTLNPDIFSTSFSTDFFEKNLSAKEDHRIQVAIAQAIPALHLTQTEQYKPSPRYNPKV</sequence>
<dbReference type="AlphaFoldDB" id="M5BLX5"/>
<comment type="caution">
    <text evidence="1">The sequence shown here is derived from an EMBL/GenBank/DDBJ whole genome shotgun (WGS) entry which is preliminary data.</text>
</comment>
<evidence type="ECO:0000313" key="1">
    <source>
        <dbReference type="EMBL" id="CCO27879.1"/>
    </source>
</evidence>